<keyword evidence="4 9" id="KW-0812">Transmembrane</keyword>
<organism evidence="13 17">
    <name type="scientific">Enterococcus faecium</name>
    <name type="common">Streptococcus faecium</name>
    <dbReference type="NCBI Taxonomy" id="1352"/>
    <lineage>
        <taxon>Bacteria</taxon>
        <taxon>Bacillati</taxon>
        <taxon>Bacillota</taxon>
        <taxon>Bacilli</taxon>
        <taxon>Lactobacillales</taxon>
        <taxon>Enterococcaceae</taxon>
        <taxon>Enterococcus</taxon>
    </lineage>
</organism>
<dbReference type="EC" id="3.4.23.36" evidence="9"/>
<feature type="transmembrane region" description="Helical" evidence="9">
    <location>
        <begin position="87"/>
        <end position="104"/>
    </location>
</feature>
<dbReference type="EMBL" id="CP033041">
    <property type="protein sequence ID" value="AYM73075.1"/>
    <property type="molecule type" value="Genomic_DNA"/>
</dbReference>
<evidence type="ECO:0000256" key="6">
    <source>
        <dbReference type="ARBA" id="ARBA00022801"/>
    </source>
</evidence>
<evidence type="ECO:0000313" key="16">
    <source>
        <dbReference type="Proteomes" id="UP000275747"/>
    </source>
</evidence>
<keyword evidence="2 9" id="KW-1003">Cell membrane</keyword>
<dbReference type="UniPathway" id="UPA00665"/>
<dbReference type="HAMAP" id="MF_00161">
    <property type="entry name" value="LspA"/>
    <property type="match status" value="1"/>
</dbReference>
<feature type="active site" evidence="9">
    <location>
        <position position="130"/>
    </location>
</feature>
<evidence type="ECO:0000256" key="10">
    <source>
        <dbReference type="RuleBase" id="RU000594"/>
    </source>
</evidence>
<feature type="transmembrane region" description="Helical" evidence="9">
    <location>
        <begin position="59"/>
        <end position="78"/>
    </location>
</feature>
<evidence type="ECO:0000256" key="4">
    <source>
        <dbReference type="ARBA" id="ARBA00022692"/>
    </source>
</evidence>
<dbReference type="GO" id="GO:0005886">
    <property type="term" value="C:plasma membrane"/>
    <property type="evidence" value="ECO:0007669"/>
    <property type="project" value="UniProtKB-SubCell"/>
</dbReference>
<dbReference type="AlphaFoldDB" id="A0A133MPN6"/>
<feature type="active site" evidence="9">
    <location>
        <position position="114"/>
    </location>
</feature>
<accession>A0A133MPN6</accession>
<reference evidence="13 17" key="2">
    <citation type="submission" date="2018-07" db="EMBL/GenBank/DDBJ databases">
        <title>High quality draft genome sequencing of Enterococcus faecium exhibiting probiotic potential isolated from mucus of freshwater fish.</title>
        <authorList>
            <person name="El-Jeni R."/>
            <person name="Ghedira K."/>
            <person name="Abdelhak S."/>
            <person name="El-Bour M."/>
            <person name="Bouhaouala-Zahar B."/>
        </authorList>
    </citation>
    <scope>NUCLEOTIDE SEQUENCE [LARGE SCALE GENOMIC DNA]</scope>
    <source>
        <strain evidence="13 17">R.A73</strain>
    </source>
</reference>
<comment type="function">
    <text evidence="9 10">This protein specifically catalyzes the removal of signal peptides from prolipoproteins.</text>
</comment>
<name>A0A133MPN6_ENTFC</name>
<reference evidence="12 16" key="3">
    <citation type="submission" date="2018-10" db="EMBL/GenBank/DDBJ databases">
        <title>Escaping from acidified nitrite in gastric host defense: Transcriptomic basis for resistance to free nitrous acid in Enterococcus faecalis.</title>
        <authorList>
            <person name="Yu Z."/>
            <person name="Shi D."/>
            <person name="Liu W."/>
            <person name="Meng F."/>
        </authorList>
    </citation>
    <scope>NUCLEOTIDE SEQUENCE [LARGE SCALE GENOMIC DNA]</scope>
    <source>
        <strain evidence="12 16">JE1</strain>
    </source>
</reference>
<evidence type="ECO:0000313" key="13">
    <source>
        <dbReference type="EMBL" id="KAA0693018.1"/>
    </source>
</evidence>
<evidence type="ECO:0000256" key="7">
    <source>
        <dbReference type="ARBA" id="ARBA00022989"/>
    </source>
</evidence>
<dbReference type="EMBL" id="QOVC01000001">
    <property type="protein sequence ID" value="KAA0693018.1"/>
    <property type="molecule type" value="Genomic_DNA"/>
</dbReference>
<evidence type="ECO:0000256" key="11">
    <source>
        <dbReference type="RuleBase" id="RU004181"/>
    </source>
</evidence>
<feature type="transmembrane region" description="Helical" evidence="9">
    <location>
        <begin position="124"/>
        <end position="146"/>
    </location>
</feature>
<evidence type="ECO:0000256" key="8">
    <source>
        <dbReference type="ARBA" id="ARBA00023136"/>
    </source>
</evidence>
<dbReference type="GO" id="GO:0004190">
    <property type="term" value="F:aspartic-type endopeptidase activity"/>
    <property type="evidence" value="ECO:0007669"/>
    <property type="project" value="UniProtKB-UniRule"/>
</dbReference>
<dbReference type="PANTHER" id="PTHR33695">
    <property type="entry name" value="LIPOPROTEIN SIGNAL PEPTIDASE"/>
    <property type="match status" value="1"/>
</dbReference>
<proteinExistence type="inferred from homology"/>
<gene>
    <name evidence="9" type="primary">lspA</name>
    <name evidence="14" type="ORF">A5810_001247</name>
    <name evidence="12" type="ORF">D9Z05_07300</name>
    <name evidence="13" type="ORF">DTX73_01940</name>
</gene>
<dbReference type="PANTHER" id="PTHR33695:SF1">
    <property type="entry name" value="LIPOPROTEIN SIGNAL PEPTIDASE"/>
    <property type="match status" value="1"/>
</dbReference>
<dbReference type="RefSeq" id="WP_002309326.1">
    <property type="nucleotide sequence ID" value="NZ_CABGIO010000003.1"/>
</dbReference>
<keyword evidence="7 9" id="KW-1133">Transmembrane helix</keyword>
<evidence type="ECO:0000313" key="15">
    <source>
        <dbReference type="Proteomes" id="UP000194885"/>
    </source>
</evidence>
<dbReference type="Proteomes" id="UP000275747">
    <property type="component" value="Chromosome"/>
</dbReference>
<dbReference type="SMR" id="A0A133MPN6"/>
<comment type="caution">
    <text evidence="9">Lacks conserved residue(s) required for the propagation of feature annotation.</text>
</comment>
<dbReference type="GO" id="GO:0006508">
    <property type="term" value="P:proteolysis"/>
    <property type="evidence" value="ECO:0007669"/>
    <property type="project" value="UniProtKB-KW"/>
</dbReference>
<evidence type="ECO:0000313" key="14">
    <source>
        <dbReference type="EMBL" id="OTN95001.1"/>
    </source>
</evidence>
<dbReference type="GeneID" id="66497603"/>
<evidence type="ECO:0000313" key="12">
    <source>
        <dbReference type="EMBL" id="AYM73075.1"/>
    </source>
</evidence>
<dbReference type="InterPro" id="IPR001872">
    <property type="entry name" value="Peptidase_A8"/>
</dbReference>
<comment type="similarity">
    <text evidence="1 9 11">Belongs to the peptidase A8 family.</text>
</comment>
<dbReference type="EMBL" id="NGKW01000002">
    <property type="protein sequence ID" value="OTN95001.1"/>
    <property type="molecule type" value="Genomic_DNA"/>
</dbReference>
<keyword evidence="3 9" id="KW-0645">Protease</keyword>
<dbReference type="Proteomes" id="UP000448762">
    <property type="component" value="Unassembled WGS sequence"/>
</dbReference>
<keyword evidence="5 9" id="KW-0064">Aspartyl protease</keyword>
<evidence type="ECO:0000256" key="5">
    <source>
        <dbReference type="ARBA" id="ARBA00022750"/>
    </source>
</evidence>
<dbReference type="NCBIfam" id="TIGR00077">
    <property type="entry name" value="lspA"/>
    <property type="match status" value="1"/>
</dbReference>
<evidence type="ECO:0000313" key="17">
    <source>
        <dbReference type="Proteomes" id="UP000448762"/>
    </source>
</evidence>
<comment type="pathway">
    <text evidence="9">Protein modification; lipoprotein biosynthesis (signal peptide cleavage).</text>
</comment>
<dbReference type="Proteomes" id="UP000194885">
    <property type="component" value="Unassembled WGS sequence"/>
</dbReference>
<evidence type="ECO:0000256" key="3">
    <source>
        <dbReference type="ARBA" id="ARBA00022670"/>
    </source>
</evidence>
<sequence length="154" mass="17584">MLIIYWIFSALLVGVDQLVKWWITDNLALGETKSLIPGILSLNHIRNTGAAWSMLEGKMWFFTIVTLIAVVVILTLMIKNREKGNRWFMIGLSLILAGAIGNFIDRLRLGYVVDMFQTDFMNFPIFNVADVTLVCGVICILIYIILDEKDQRKK</sequence>
<protein>
    <recommendedName>
        <fullName evidence="9">Lipoprotein signal peptidase</fullName>
        <ecNumber evidence="9">3.4.23.36</ecNumber>
    </recommendedName>
    <alternativeName>
        <fullName evidence="9">Prolipoprotein signal peptidase</fullName>
    </alternativeName>
    <alternativeName>
        <fullName evidence="9">Signal peptidase II</fullName>
        <shortName evidence="9">SPase II</shortName>
    </alternativeName>
</protein>
<reference evidence="14 15" key="1">
    <citation type="submission" date="2017-05" db="EMBL/GenBank/DDBJ databases">
        <title>The Genome Sequence of Enterococcus faecium 7H8_DIV0219.</title>
        <authorList>
            <consortium name="The Broad Institute Genomics Platform"/>
            <consortium name="The Broad Institute Genomic Center for Infectious Diseases"/>
            <person name="Earl A."/>
            <person name="Manson A."/>
            <person name="Schwartman J."/>
            <person name="Gilmore M."/>
            <person name="Abouelleil A."/>
            <person name="Cao P."/>
            <person name="Chapman S."/>
            <person name="Cusick C."/>
            <person name="Shea T."/>
            <person name="Young S."/>
            <person name="Neafsey D."/>
            <person name="Nusbaum C."/>
            <person name="Birren B."/>
        </authorList>
    </citation>
    <scope>NUCLEOTIDE SEQUENCE [LARGE SCALE GENOMIC DNA]</scope>
    <source>
        <strain evidence="14 15">7H8_DIV0219</strain>
    </source>
</reference>
<comment type="catalytic activity">
    <reaction evidence="9 10">
        <text>Release of signal peptides from bacterial membrane prolipoproteins. Hydrolyzes -Xaa-Yaa-Zaa-|-(S,diacylglyceryl)Cys-, in which Xaa is hydrophobic (preferably Leu), and Yaa (Ala or Ser) and Zaa (Gly or Ala) have small, neutral side chains.</text>
        <dbReference type="EC" id="3.4.23.36"/>
    </reaction>
</comment>
<dbReference type="PRINTS" id="PR00781">
    <property type="entry name" value="LIPOSIGPTASE"/>
</dbReference>
<comment type="subcellular location">
    <subcellularLocation>
        <location evidence="9">Cell membrane</location>
        <topology evidence="9">Multi-pass membrane protein</topology>
    </subcellularLocation>
</comment>
<evidence type="ECO:0000256" key="2">
    <source>
        <dbReference type="ARBA" id="ARBA00022475"/>
    </source>
</evidence>
<evidence type="ECO:0000256" key="9">
    <source>
        <dbReference type="HAMAP-Rule" id="MF_00161"/>
    </source>
</evidence>
<dbReference type="Pfam" id="PF01252">
    <property type="entry name" value="Peptidase_A8"/>
    <property type="match status" value="1"/>
</dbReference>
<evidence type="ECO:0000256" key="1">
    <source>
        <dbReference type="ARBA" id="ARBA00006139"/>
    </source>
</evidence>
<dbReference type="PROSITE" id="PS00855">
    <property type="entry name" value="SPASE_II"/>
    <property type="match status" value="1"/>
</dbReference>
<keyword evidence="8 9" id="KW-0472">Membrane</keyword>
<keyword evidence="6 9" id="KW-0378">Hydrolase</keyword>